<gene>
    <name evidence="2" type="ORF">C8F04DRAFT_1273375</name>
</gene>
<evidence type="ECO:0000313" key="2">
    <source>
        <dbReference type="EMBL" id="KAJ7021710.1"/>
    </source>
</evidence>
<dbReference type="EMBL" id="JARJCM010000225">
    <property type="protein sequence ID" value="KAJ7021710.1"/>
    <property type="molecule type" value="Genomic_DNA"/>
</dbReference>
<comment type="caution">
    <text evidence="2">The sequence shown here is derived from an EMBL/GenBank/DDBJ whole genome shotgun (WGS) entry which is preliminary data.</text>
</comment>
<feature type="compositionally biased region" description="Basic residues" evidence="1">
    <location>
        <begin position="536"/>
        <end position="545"/>
    </location>
</feature>
<feature type="region of interest" description="Disordered" evidence="1">
    <location>
        <begin position="505"/>
        <end position="545"/>
    </location>
</feature>
<dbReference type="Proteomes" id="UP001218188">
    <property type="component" value="Unassembled WGS sequence"/>
</dbReference>
<proteinExistence type="predicted"/>
<evidence type="ECO:0000256" key="1">
    <source>
        <dbReference type="SAM" id="MobiDB-lite"/>
    </source>
</evidence>
<reference evidence="2" key="1">
    <citation type="submission" date="2023-03" db="EMBL/GenBank/DDBJ databases">
        <title>Massive genome expansion in bonnet fungi (Mycena s.s.) driven by repeated elements and novel gene families across ecological guilds.</title>
        <authorList>
            <consortium name="Lawrence Berkeley National Laboratory"/>
            <person name="Harder C.B."/>
            <person name="Miyauchi S."/>
            <person name="Viragh M."/>
            <person name="Kuo A."/>
            <person name="Thoen E."/>
            <person name="Andreopoulos B."/>
            <person name="Lu D."/>
            <person name="Skrede I."/>
            <person name="Drula E."/>
            <person name="Henrissat B."/>
            <person name="Morin E."/>
            <person name="Kohler A."/>
            <person name="Barry K."/>
            <person name="LaButti K."/>
            <person name="Morin E."/>
            <person name="Salamov A."/>
            <person name="Lipzen A."/>
            <person name="Mereny Z."/>
            <person name="Hegedus B."/>
            <person name="Baldrian P."/>
            <person name="Stursova M."/>
            <person name="Weitz H."/>
            <person name="Taylor A."/>
            <person name="Grigoriev I.V."/>
            <person name="Nagy L.G."/>
            <person name="Martin F."/>
            <person name="Kauserud H."/>
        </authorList>
    </citation>
    <scope>NUCLEOTIDE SEQUENCE</scope>
    <source>
        <strain evidence="2">CBHHK200</strain>
    </source>
</reference>
<sequence>MHSGMSNGLMPRIWSDFDRGGFDFAQRSLVDFTHHCFTNEECRARVVKTTPAESDADDVIDETGPATDIDDDAVGVRPALTKEVRPEGAMTKGTEFTLTPDELAMYLPQGLTGAELNASEGLSAEEIERMLFDPSAFNPDGSLRNGLGQSEGMFGEDGGEASFGLDSSLWEGAQIPRPVLREDPHMPTPGGQQPLVIREVLRAEMELMGLAAAKYYATSLQAMSIQAVEWENELADKRAAAVAHSPPPPRPEPKPAGRAAELQRPEVNGDAEGPLNVDVVVPGRTGGKSKSAQKGAEKTNKEGGEEKGGGEEEGPEWVVQDMSGWSEELQKAYAAFGRAKEFGGDEWVACVEQLLALERAREFRAKGLLAVPNGGPKERPREVPEWMQARRRSDKGVELTSTIGPAQKKGSFSARWWDWWALAQPASRVQANGKFKLAERVPVGEWEDMSKMVGRNGLLLYLGGLLWWGEAAAGDEESEVLLRDWSIAVDDVTYALKMAVSCVGGESNKKSEAVKGKRKRATEVAAAEEEKENAPPKKRRKRTKA</sequence>
<organism evidence="2 3">
    <name type="scientific">Mycena alexandri</name>
    <dbReference type="NCBI Taxonomy" id="1745969"/>
    <lineage>
        <taxon>Eukaryota</taxon>
        <taxon>Fungi</taxon>
        <taxon>Dikarya</taxon>
        <taxon>Basidiomycota</taxon>
        <taxon>Agaricomycotina</taxon>
        <taxon>Agaricomycetes</taxon>
        <taxon>Agaricomycetidae</taxon>
        <taxon>Agaricales</taxon>
        <taxon>Marasmiineae</taxon>
        <taxon>Mycenaceae</taxon>
        <taxon>Mycena</taxon>
    </lineage>
</organism>
<accession>A0AAD6WQV0</accession>
<name>A0AAD6WQV0_9AGAR</name>
<protein>
    <submittedName>
        <fullName evidence="2">Uncharacterized protein</fullName>
    </submittedName>
</protein>
<dbReference type="AlphaFoldDB" id="A0AAD6WQV0"/>
<feature type="region of interest" description="Disordered" evidence="1">
    <location>
        <begin position="238"/>
        <end position="315"/>
    </location>
</feature>
<keyword evidence="3" id="KW-1185">Reference proteome</keyword>
<evidence type="ECO:0000313" key="3">
    <source>
        <dbReference type="Proteomes" id="UP001218188"/>
    </source>
</evidence>
<feature type="compositionally biased region" description="Basic and acidic residues" evidence="1">
    <location>
        <begin position="295"/>
        <end position="310"/>
    </location>
</feature>